<dbReference type="EMBL" id="SIHI01000001">
    <property type="protein sequence ID" value="TWT58695.1"/>
    <property type="molecule type" value="Genomic_DNA"/>
</dbReference>
<evidence type="ECO:0000313" key="3">
    <source>
        <dbReference type="Proteomes" id="UP000317243"/>
    </source>
</evidence>
<keyword evidence="3" id="KW-1185">Reference proteome</keyword>
<evidence type="ECO:0000256" key="1">
    <source>
        <dbReference type="SAM" id="MobiDB-lite"/>
    </source>
</evidence>
<sequence length="88" mass="9656">MFDDQTSKAKTPAVLAIPFVADTTDAMLTLNEFSKILRNFENIHASRYQYALAGNPGEHRPTSVANKQGTPPMPRVNGNKRPAIRAST</sequence>
<organism evidence="2 3">
    <name type="scientific">Thalassoglobus neptunius</name>
    <dbReference type="NCBI Taxonomy" id="1938619"/>
    <lineage>
        <taxon>Bacteria</taxon>
        <taxon>Pseudomonadati</taxon>
        <taxon>Planctomycetota</taxon>
        <taxon>Planctomycetia</taxon>
        <taxon>Planctomycetales</taxon>
        <taxon>Planctomycetaceae</taxon>
        <taxon>Thalassoglobus</taxon>
    </lineage>
</organism>
<proteinExistence type="predicted"/>
<reference evidence="2 3" key="1">
    <citation type="submission" date="2019-02" db="EMBL/GenBank/DDBJ databases">
        <title>Deep-cultivation of Planctomycetes and their phenomic and genomic characterization uncovers novel biology.</title>
        <authorList>
            <person name="Wiegand S."/>
            <person name="Jogler M."/>
            <person name="Boedeker C."/>
            <person name="Pinto D."/>
            <person name="Vollmers J."/>
            <person name="Rivas-Marin E."/>
            <person name="Kohn T."/>
            <person name="Peeters S.H."/>
            <person name="Heuer A."/>
            <person name="Rast P."/>
            <person name="Oberbeckmann S."/>
            <person name="Bunk B."/>
            <person name="Jeske O."/>
            <person name="Meyerdierks A."/>
            <person name="Storesund J.E."/>
            <person name="Kallscheuer N."/>
            <person name="Luecker S."/>
            <person name="Lage O.M."/>
            <person name="Pohl T."/>
            <person name="Merkel B.J."/>
            <person name="Hornburger P."/>
            <person name="Mueller R.-W."/>
            <person name="Bruemmer F."/>
            <person name="Labrenz M."/>
            <person name="Spormann A.M."/>
            <person name="Op Den Camp H."/>
            <person name="Overmann J."/>
            <person name="Amann R."/>
            <person name="Jetten M.S.M."/>
            <person name="Mascher T."/>
            <person name="Medema M.H."/>
            <person name="Devos D.P."/>
            <person name="Kaster A.-K."/>
            <person name="Ovreas L."/>
            <person name="Rohde M."/>
            <person name="Galperin M.Y."/>
            <person name="Jogler C."/>
        </authorList>
    </citation>
    <scope>NUCLEOTIDE SEQUENCE [LARGE SCALE GENOMIC DNA]</scope>
    <source>
        <strain evidence="2 3">KOR42</strain>
    </source>
</reference>
<comment type="caution">
    <text evidence="2">The sequence shown here is derived from an EMBL/GenBank/DDBJ whole genome shotgun (WGS) entry which is preliminary data.</text>
</comment>
<gene>
    <name evidence="2" type="ORF">KOR42_20770</name>
</gene>
<protein>
    <submittedName>
        <fullName evidence="2">Uncharacterized protein</fullName>
    </submittedName>
</protein>
<name>A0A5C5X966_9PLAN</name>
<feature type="region of interest" description="Disordered" evidence="1">
    <location>
        <begin position="54"/>
        <end position="88"/>
    </location>
</feature>
<accession>A0A5C5X966</accession>
<dbReference type="AlphaFoldDB" id="A0A5C5X966"/>
<evidence type="ECO:0000313" key="2">
    <source>
        <dbReference type="EMBL" id="TWT58695.1"/>
    </source>
</evidence>
<dbReference type="Proteomes" id="UP000317243">
    <property type="component" value="Unassembled WGS sequence"/>
</dbReference>